<sequence>MPFLLGGSGVVLNLLPCCKRELQSLLTNDFIWVLRVQQLAKLISLTNIRWLLAYKGFQHFSVFIGLIDDISTRSFLFDKKTLVLKSLFIL</sequence>
<proteinExistence type="predicted"/>
<gene>
    <name evidence="1" type="ORF">D6K54_23730</name>
    <name evidence="2" type="ORF">D6S17_21270</name>
</gene>
<dbReference type="Proteomes" id="UP000839631">
    <property type="component" value="Unassembled WGS sequence"/>
</dbReference>
<accession>A0A3Z6QRT7</accession>
<evidence type="ECO:0000313" key="2">
    <source>
        <dbReference type="EMBL" id="EBY8644059.1"/>
    </source>
</evidence>
<reference evidence="1" key="1">
    <citation type="submission" date="2018-09" db="EMBL/GenBank/DDBJ databases">
        <authorList>
            <person name="Ashton P.M."/>
            <person name="Dallman T."/>
            <person name="Nair S."/>
            <person name="De Pinna E."/>
            <person name="Peters T."/>
            <person name="Grant K."/>
        </authorList>
    </citation>
    <scope>NUCLEOTIDE SEQUENCE [LARGE SCALE GENOMIC DNA]</scope>
    <source>
        <strain evidence="2">140692</strain>
        <strain evidence="1">412099</strain>
    </source>
</reference>
<name>A0A3Z6QRT7_SALEB</name>
<dbReference type="EMBL" id="AAHPHN010000045">
    <property type="protein sequence ID" value="EBY8644059.1"/>
    <property type="molecule type" value="Genomic_DNA"/>
</dbReference>
<dbReference type="AlphaFoldDB" id="A0A3Z6QRT7"/>
<evidence type="ECO:0000313" key="1">
    <source>
        <dbReference type="EMBL" id="EAC0789688.1"/>
    </source>
</evidence>
<protein>
    <submittedName>
        <fullName evidence="1">Uncharacterized protein</fullName>
    </submittedName>
</protein>
<dbReference type="EMBL" id="AAAGSE010000050">
    <property type="protein sequence ID" value="EAC0789688.1"/>
    <property type="molecule type" value="Genomic_DNA"/>
</dbReference>
<comment type="caution">
    <text evidence="1">The sequence shown here is derived from an EMBL/GenBank/DDBJ whole genome shotgun (WGS) entry which is preliminary data.</text>
</comment>
<organism evidence="1">
    <name type="scientific">Salmonella enterica subsp. enterica serovar Java</name>
    <dbReference type="NCBI Taxonomy" id="224729"/>
    <lineage>
        <taxon>Bacteria</taxon>
        <taxon>Pseudomonadati</taxon>
        <taxon>Pseudomonadota</taxon>
        <taxon>Gammaproteobacteria</taxon>
        <taxon>Enterobacterales</taxon>
        <taxon>Enterobacteriaceae</taxon>
        <taxon>Salmonella</taxon>
    </lineage>
</organism>